<name>A0AAW1Y3C2_RUBAR</name>
<feature type="transmembrane region" description="Helical" evidence="1">
    <location>
        <begin position="50"/>
        <end position="70"/>
    </location>
</feature>
<feature type="transmembrane region" description="Helical" evidence="1">
    <location>
        <begin position="12"/>
        <end position="30"/>
    </location>
</feature>
<sequence length="256" mass="29043">MGLRWSKAVDSRFWLRIGTLSPGLVRLWLAGVGRQSLLRFPPVGLLVIEMVGWLSFAGAIVGWCACDVWLSVVERRAASVWLLLVILELQVWSDVEEVQVMSILFCVWRCESIALSLALFFFTFAYITRFLAVSPYSGSFLCRVKVKVWLVVSPYSVSTLCRVKVKVCWVWCSFALWVVGILWSNLGSFGYSVLPAWVCRLGGGGCAPLGVAPKGWWCYCEAMLVWFHLLAWSWAEEWSVTLVYHYVATFHFAVFL</sequence>
<gene>
    <name evidence="2" type="ORF">M0R45_009155</name>
</gene>
<keyword evidence="1" id="KW-1133">Transmembrane helix</keyword>
<reference evidence="2 3" key="1">
    <citation type="journal article" date="2023" name="G3 (Bethesda)">
        <title>A chromosome-length genome assembly and annotation of blackberry (Rubus argutus, cv. 'Hillquist').</title>
        <authorList>
            <person name="Bruna T."/>
            <person name="Aryal R."/>
            <person name="Dudchenko O."/>
            <person name="Sargent D.J."/>
            <person name="Mead D."/>
            <person name="Buti M."/>
            <person name="Cavallini A."/>
            <person name="Hytonen T."/>
            <person name="Andres J."/>
            <person name="Pham M."/>
            <person name="Weisz D."/>
            <person name="Mascagni F."/>
            <person name="Usai G."/>
            <person name="Natali L."/>
            <person name="Bassil N."/>
            <person name="Fernandez G.E."/>
            <person name="Lomsadze A."/>
            <person name="Armour M."/>
            <person name="Olukolu B."/>
            <person name="Poorten T."/>
            <person name="Britton C."/>
            <person name="Davik J."/>
            <person name="Ashrafi H."/>
            <person name="Aiden E.L."/>
            <person name="Borodovsky M."/>
            <person name="Worthington M."/>
        </authorList>
    </citation>
    <scope>NUCLEOTIDE SEQUENCE [LARGE SCALE GENOMIC DNA]</scope>
    <source>
        <strain evidence="2">PI 553951</strain>
    </source>
</reference>
<keyword evidence="3" id="KW-1185">Reference proteome</keyword>
<protein>
    <submittedName>
        <fullName evidence="2">Uncharacterized protein</fullName>
    </submittedName>
</protein>
<dbReference type="Proteomes" id="UP001457282">
    <property type="component" value="Unassembled WGS sequence"/>
</dbReference>
<accession>A0AAW1Y3C2</accession>
<feature type="transmembrane region" description="Helical" evidence="1">
    <location>
        <begin position="113"/>
        <end position="133"/>
    </location>
</feature>
<organism evidence="2 3">
    <name type="scientific">Rubus argutus</name>
    <name type="common">Southern blackberry</name>
    <dbReference type="NCBI Taxonomy" id="59490"/>
    <lineage>
        <taxon>Eukaryota</taxon>
        <taxon>Viridiplantae</taxon>
        <taxon>Streptophyta</taxon>
        <taxon>Embryophyta</taxon>
        <taxon>Tracheophyta</taxon>
        <taxon>Spermatophyta</taxon>
        <taxon>Magnoliopsida</taxon>
        <taxon>eudicotyledons</taxon>
        <taxon>Gunneridae</taxon>
        <taxon>Pentapetalae</taxon>
        <taxon>rosids</taxon>
        <taxon>fabids</taxon>
        <taxon>Rosales</taxon>
        <taxon>Rosaceae</taxon>
        <taxon>Rosoideae</taxon>
        <taxon>Rosoideae incertae sedis</taxon>
        <taxon>Rubus</taxon>
    </lineage>
</organism>
<evidence type="ECO:0000256" key="1">
    <source>
        <dbReference type="SAM" id="Phobius"/>
    </source>
</evidence>
<comment type="caution">
    <text evidence="2">The sequence shown here is derived from an EMBL/GenBank/DDBJ whole genome shotgun (WGS) entry which is preliminary data.</text>
</comment>
<feature type="transmembrane region" description="Helical" evidence="1">
    <location>
        <begin position="167"/>
        <end position="183"/>
    </location>
</feature>
<evidence type="ECO:0000313" key="2">
    <source>
        <dbReference type="EMBL" id="KAK9943550.1"/>
    </source>
</evidence>
<dbReference type="EMBL" id="JBEDUW010000002">
    <property type="protein sequence ID" value="KAK9943550.1"/>
    <property type="molecule type" value="Genomic_DNA"/>
</dbReference>
<dbReference type="AlphaFoldDB" id="A0AAW1Y3C2"/>
<proteinExistence type="predicted"/>
<evidence type="ECO:0000313" key="3">
    <source>
        <dbReference type="Proteomes" id="UP001457282"/>
    </source>
</evidence>
<keyword evidence="1" id="KW-0472">Membrane</keyword>
<keyword evidence="1" id="KW-0812">Transmembrane</keyword>